<protein>
    <submittedName>
        <fullName evidence="2">Glutamine amidotransferase</fullName>
    </submittedName>
</protein>
<organism evidence="2 3">
    <name type="scientific">Pelodictyon luteolum</name>
    <dbReference type="NCBI Taxonomy" id="1100"/>
    <lineage>
        <taxon>Bacteria</taxon>
        <taxon>Pseudomonadati</taxon>
        <taxon>Chlorobiota</taxon>
        <taxon>Chlorobiia</taxon>
        <taxon>Chlorobiales</taxon>
        <taxon>Chlorobiaceae</taxon>
        <taxon>Chlorobium/Pelodictyon group</taxon>
        <taxon>Pelodictyon</taxon>
    </lineage>
</organism>
<keyword evidence="2" id="KW-0315">Glutamine amidotransferase</keyword>
<gene>
    <name evidence="2" type="ORF">A3K90_02810</name>
</gene>
<accession>A0A165LS06</accession>
<evidence type="ECO:0000313" key="3">
    <source>
        <dbReference type="Proteomes" id="UP000076481"/>
    </source>
</evidence>
<dbReference type="InterPro" id="IPR044992">
    <property type="entry name" value="ChyE-like"/>
</dbReference>
<name>A0A165LS06_PELLU</name>
<dbReference type="GO" id="GO:0005829">
    <property type="term" value="C:cytosol"/>
    <property type="evidence" value="ECO:0007669"/>
    <property type="project" value="TreeGrafter"/>
</dbReference>
<dbReference type="InterPro" id="IPR017926">
    <property type="entry name" value="GATASE"/>
</dbReference>
<dbReference type="InterPro" id="IPR029062">
    <property type="entry name" value="Class_I_gatase-like"/>
</dbReference>
<dbReference type="Gene3D" id="3.40.50.880">
    <property type="match status" value="1"/>
</dbReference>
<keyword evidence="2" id="KW-0808">Transferase</keyword>
<dbReference type="GO" id="GO:0016740">
    <property type="term" value="F:transferase activity"/>
    <property type="evidence" value="ECO:0007669"/>
    <property type="project" value="UniProtKB-KW"/>
</dbReference>
<feature type="domain" description="Glutamine amidotransferase" evidence="1">
    <location>
        <begin position="46"/>
        <end position="190"/>
    </location>
</feature>
<reference evidence="2 3" key="1">
    <citation type="submission" date="2016-03" db="EMBL/GenBank/DDBJ databases">
        <title>Speciation and ecological success in dimly lit waters: horizontal gene transfer in a green sulfur bacteria bloom unveiled by metagenomic assembly.</title>
        <authorList>
            <person name="Llorens-Mares T."/>
            <person name="Liu Z."/>
            <person name="Allen L.Z."/>
            <person name="Rusch D.B."/>
            <person name="Craig M.T."/>
            <person name="Dupont C.L."/>
            <person name="Bryant D.A."/>
            <person name="Casamayor E.O."/>
        </authorList>
    </citation>
    <scope>NUCLEOTIDE SEQUENCE [LARGE SCALE GENOMIC DNA]</scope>
    <source>
        <strain evidence="2">CIII</strain>
    </source>
</reference>
<dbReference type="EMBL" id="LVWG01000028">
    <property type="protein sequence ID" value="KZK74354.1"/>
    <property type="molecule type" value="Genomic_DNA"/>
</dbReference>
<dbReference type="Proteomes" id="UP000076481">
    <property type="component" value="Unassembled WGS sequence"/>
</dbReference>
<dbReference type="PANTHER" id="PTHR42695">
    <property type="entry name" value="GLUTAMINE AMIDOTRANSFERASE YLR126C-RELATED"/>
    <property type="match status" value="1"/>
</dbReference>
<dbReference type="PROSITE" id="PS51273">
    <property type="entry name" value="GATASE_TYPE_1"/>
    <property type="match status" value="1"/>
</dbReference>
<dbReference type="Pfam" id="PF00117">
    <property type="entry name" value="GATase"/>
    <property type="match status" value="1"/>
</dbReference>
<dbReference type="PANTHER" id="PTHR42695:SF5">
    <property type="entry name" value="GLUTAMINE AMIDOTRANSFERASE YLR126C-RELATED"/>
    <property type="match status" value="1"/>
</dbReference>
<dbReference type="AlphaFoldDB" id="A0A165LS06"/>
<dbReference type="RefSeq" id="WP_303681492.1">
    <property type="nucleotide sequence ID" value="NZ_LVWG01000028.1"/>
</dbReference>
<proteinExistence type="predicted"/>
<dbReference type="CDD" id="cd01741">
    <property type="entry name" value="GATase1_1"/>
    <property type="match status" value="1"/>
</dbReference>
<evidence type="ECO:0000313" key="2">
    <source>
        <dbReference type="EMBL" id="KZK74354.1"/>
    </source>
</evidence>
<comment type="caution">
    <text evidence="2">The sequence shown here is derived from an EMBL/GenBank/DDBJ whole genome shotgun (WGS) entry which is preliminary data.</text>
</comment>
<sequence>MQERLLIVKNITHEGPGLLEGLLIDRRIDADLADLSRGDPFPDPLSYRALVVLGGPQSVNDPTPAMRNEIKQIKRALERDIPYLGICLGMQALVHAAGGTVLPCHEKETGFFDPAGNPYQMEVSEEGRGDPLFKGLGERFRVFQLHGETVEPATGTVLLGTSHQCRHQAVKAGKHAYGLQCHFEMTRGTLDRWTEIDPDLNAIGRERLLGEFDAMQNEYRTIGLRLLGNFLDIAGFTEEGTA</sequence>
<evidence type="ECO:0000259" key="1">
    <source>
        <dbReference type="Pfam" id="PF00117"/>
    </source>
</evidence>
<dbReference type="SUPFAM" id="SSF52317">
    <property type="entry name" value="Class I glutamine amidotransferase-like"/>
    <property type="match status" value="1"/>
</dbReference>